<proteinExistence type="predicted"/>
<gene>
    <name evidence="2" type="ORF">AUJ95_05490</name>
</gene>
<dbReference type="EMBL" id="MNYI01000147">
    <property type="protein sequence ID" value="OIP39495.1"/>
    <property type="molecule type" value="Genomic_DNA"/>
</dbReference>
<comment type="caution">
    <text evidence="2">The sequence shown here is derived from an EMBL/GenBank/DDBJ whole genome shotgun (WGS) entry which is preliminary data.</text>
</comment>
<feature type="domain" description="TonB C-terminal" evidence="1">
    <location>
        <begin position="36"/>
        <end position="104"/>
    </location>
</feature>
<name>A0A1J5E6F8_9BACT</name>
<dbReference type="AlphaFoldDB" id="A0A1J5E6F8"/>
<organism evidence="2 3">
    <name type="scientific">Candidatus Desantisbacteria bacterium CG2_30_40_21</name>
    <dbReference type="NCBI Taxonomy" id="1817895"/>
    <lineage>
        <taxon>Bacteria</taxon>
        <taxon>Candidatus Desantisiibacteriota</taxon>
    </lineage>
</organism>
<sequence>MTEQAEEEIIADVSDLDSPIRVIKYIGVECPFLSYKGMKGLILLKILIDGDGNPVRIEIIRNDLEQFPSFSENAIKAVRKWQFSKPMINNSPVCVWYILPIRFKG</sequence>
<dbReference type="SUPFAM" id="SSF74653">
    <property type="entry name" value="TolA/TonB C-terminal domain"/>
    <property type="match status" value="1"/>
</dbReference>
<evidence type="ECO:0000259" key="1">
    <source>
        <dbReference type="Pfam" id="PF03544"/>
    </source>
</evidence>
<protein>
    <recommendedName>
        <fullName evidence="1">TonB C-terminal domain-containing protein</fullName>
    </recommendedName>
</protein>
<dbReference type="GO" id="GO:0055085">
    <property type="term" value="P:transmembrane transport"/>
    <property type="evidence" value="ECO:0007669"/>
    <property type="project" value="InterPro"/>
</dbReference>
<dbReference type="Proteomes" id="UP000183085">
    <property type="component" value="Unassembled WGS sequence"/>
</dbReference>
<reference evidence="2 3" key="1">
    <citation type="journal article" date="2016" name="Environ. Microbiol.">
        <title>Genomic resolution of a cold subsurface aquifer community provides metabolic insights for novel microbes adapted to high CO concentrations.</title>
        <authorList>
            <person name="Probst A.J."/>
            <person name="Castelle C.J."/>
            <person name="Singh A."/>
            <person name="Brown C.T."/>
            <person name="Anantharaman K."/>
            <person name="Sharon I."/>
            <person name="Hug L.A."/>
            <person name="Burstein D."/>
            <person name="Emerson J.B."/>
            <person name="Thomas B.C."/>
            <person name="Banfield J.F."/>
        </authorList>
    </citation>
    <scope>NUCLEOTIDE SEQUENCE [LARGE SCALE GENOMIC DNA]</scope>
    <source>
        <strain evidence="2">CG2_30_40_21</strain>
    </source>
</reference>
<dbReference type="Gene3D" id="3.30.1150.10">
    <property type="match status" value="1"/>
</dbReference>
<evidence type="ECO:0000313" key="3">
    <source>
        <dbReference type="Proteomes" id="UP000183085"/>
    </source>
</evidence>
<dbReference type="InterPro" id="IPR037682">
    <property type="entry name" value="TonB_C"/>
</dbReference>
<dbReference type="Pfam" id="PF03544">
    <property type="entry name" value="TonB_C"/>
    <property type="match status" value="1"/>
</dbReference>
<dbReference type="STRING" id="1817895.AUJ95_05490"/>
<accession>A0A1J5E6F8</accession>
<evidence type="ECO:0000313" key="2">
    <source>
        <dbReference type="EMBL" id="OIP39495.1"/>
    </source>
</evidence>